<protein>
    <submittedName>
        <fullName evidence="1">Uncharacterized protein</fullName>
    </submittedName>
</protein>
<dbReference type="AlphaFoldDB" id="A0A4Y7JGQ9"/>
<evidence type="ECO:0000313" key="2">
    <source>
        <dbReference type="Proteomes" id="UP000316621"/>
    </source>
</evidence>
<keyword evidence="2" id="KW-1185">Reference proteome</keyword>
<proteinExistence type="predicted"/>
<accession>A0A4Y7JGQ9</accession>
<evidence type="ECO:0000313" key="1">
    <source>
        <dbReference type="EMBL" id="RZC58835.1"/>
    </source>
</evidence>
<organism evidence="1 2">
    <name type="scientific">Papaver somniferum</name>
    <name type="common">Opium poppy</name>
    <dbReference type="NCBI Taxonomy" id="3469"/>
    <lineage>
        <taxon>Eukaryota</taxon>
        <taxon>Viridiplantae</taxon>
        <taxon>Streptophyta</taxon>
        <taxon>Embryophyta</taxon>
        <taxon>Tracheophyta</taxon>
        <taxon>Spermatophyta</taxon>
        <taxon>Magnoliopsida</taxon>
        <taxon>Ranunculales</taxon>
        <taxon>Papaveraceae</taxon>
        <taxon>Papaveroideae</taxon>
        <taxon>Papaver</taxon>
    </lineage>
</organism>
<dbReference type="EMBL" id="CM010718">
    <property type="protein sequence ID" value="RZC58835.1"/>
    <property type="molecule type" value="Genomic_DNA"/>
</dbReference>
<sequence>MKLKRESERKWIWVCRDKESRVWFWEEQLRLCLNRQSWPISKTLLDASLWSKFNEMAMGG</sequence>
<name>A0A4Y7JGQ9_PAPSO</name>
<dbReference type="Proteomes" id="UP000316621">
    <property type="component" value="Chromosome 4"/>
</dbReference>
<reference evidence="1 2" key="1">
    <citation type="journal article" date="2018" name="Science">
        <title>The opium poppy genome and morphinan production.</title>
        <authorList>
            <person name="Guo L."/>
            <person name="Winzer T."/>
            <person name="Yang X."/>
            <person name="Li Y."/>
            <person name="Ning Z."/>
            <person name="He Z."/>
            <person name="Teodor R."/>
            <person name="Lu Y."/>
            <person name="Bowser T.A."/>
            <person name="Graham I.A."/>
            <person name="Ye K."/>
        </authorList>
    </citation>
    <scope>NUCLEOTIDE SEQUENCE [LARGE SCALE GENOMIC DNA]</scope>
    <source>
        <strain evidence="2">cv. HN1</strain>
        <tissue evidence="1">Leaves</tissue>
    </source>
</reference>
<gene>
    <name evidence="1" type="ORF">C5167_006139</name>
</gene>
<dbReference type="Gramene" id="RZC58835">
    <property type="protein sequence ID" value="RZC58835"/>
    <property type="gene ID" value="C5167_006139"/>
</dbReference>